<dbReference type="Proteomes" id="UP000001699">
    <property type="component" value="Unassembled WGS sequence"/>
</dbReference>
<dbReference type="Gene3D" id="2.102.10.10">
    <property type="entry name" value="Rieske [2Fe-2S] iron-sulphur domain"/>
    <property type="match status" value="1"/>
</dbReference>
<evidence type="ECO:0000313" key="8">
    <source>
        <dbReference type="EMBL" id="EDP47592.1"/>
    </source>
</evidence>
<feature type="domain" description="Rieske" evidence="7">
    <location>
        <begin position="105"/>
        <end position="183"/>
    </location>
</feature>
<dbReference type="VEuPathDB" id="FungiDB:AFUB_094370"/>
<evidence type="ECO:0000313" key="9">
    <source>
        <dbReference type="Proteomes" id="UP000001699"/>
    </source>
</evidence>
<keyword evidence="1" id="KW-0001">2Fe-2S</keyword>
<evidence type="ECO:0000256" key="1">
    <source>
        <dbReference type="ARBA" id="ARBA00022714"/>
    </source>
</evidence>
<dbReference type="PROSITE" id="PS51296">
    <property type="entry name" value="RIESKE"/>
    <property type="match status" value="1"/>
</dbReference>
<evidence type="ECO:0000256" key="2">
    <source>
        <dbReference type="ARBA" id="ARBA00022723"/>
    </source>
</evidence>
<dbReference type="Pfam" id="PF00355">
    <property type="entry name" value="Rieske"/>
    <property type="match status" value="1"/>
</dbReference>
<dbReference type="PANTHER" id="PTHR43756">
    <property type="entry name" value="CHOLINE MONOOXYGENASE, CHLOROPLASTIC"/>
    <property type="match status" value="1"/>
</dbReference>
<dbReference type="SUPFAM" id="SSF50022">
    <property type="entry name" value="ISP domain"/>
    <property type="match status" value="1"/>
</dbReference>
<dbReference type="EMBL" id="DS499602">
    <property type="protein sequence ID" value="EDP47592.1"/>
    <property type="molecule type" value="Genomic_DNA"/>
</dbReference>
<keyword evidence="2" id="KW-0479">Metal-binding</keyword>
<keyword evidence="3" id="KW-0560">Oxidoreductase</keyword>
<keyword evidence="9" id="KW-1185">Reference proteome</keyword>
<reference evidence="8 9" key="1">
    <citation type="journal article" date="2008" name="PLoS Genet.">
        <title>Genomic islands in the pathogenic filamentous fungus Aspergillus fumigatus.</title>
        <authorList>
            <person name="Fedorova N.D."/>
            <person name="Khaldi N."/>
            <person name="Joardar V.S."/>
            <person name="Maiti R."/>
            <person name="Amedeo P."/>
            <person name="Anderson M.J."/>
            <person name="Crabtree J."/>
            <person name="Silva J.C."/>
            <person name="Badger J.H."/>
            <person name="Albarraq A."/>
            <person name="Angiuoli S."/>
            <person name="Bussey H."/>
            <person name="Bowyer P."/>
            <person name="Cotty P.J."/>
            <person name="Dyer P.S."/>
            <person name="Egan A."/>
            <person name="Galens K."/>
            <person name="Fraser-Liggett C.M."/>
            <person name="Haas B.J."/>
            <person name="Inman J.M."/>
            <person name="Kent R."/>
            <person name="Lemieux S."/>
            <person name="Malavazi I."/>
            <person name="Orvis J."/>
            <person name="Roemer T."/>
            <person name="Ronning C.M."/>
            <person name="Sundaram J.P."/>
            <person name="Sutton G."/>
            <person name="Turner G."/>
            <person name="Venter J.C."/>
            <person name="White O.R."/>
            <person name="Whitty B.R."/>
            <person name="Youngman P."/>
            <person name="Wolfe K.H."/>
            <person name="Goldman G.H."/>
            <person name="Wortman J.R."/>
            <person name="Jiang B."/>
            <person name="Denning D.W."/>
            <person name="Nierman W.C."/>
        </authorList>
    </citation>
    <scope>NUCLEOTIDE SEQUENCE [LARGE SCALE GENOMIC DNA]</scope>
    <source>
        <strain evidence="9">CBS 144.89 / FGSC A1163 / CEA10</strain>
    </source>
</reference>
<name>B0YD58_ASPFC</name>
<evidence type="ECO:0000256" key="6">
    <source>
        <dbReference type="SAM" id="MobiDB-lite"/>
    </source>
</evidence>
<gene>
    <name evidence="8" type="ORF">AFUB_094370</name>
</gene>
<dbReference type="CDD" id="cd03469">
    <property type="entry name" value="Rieske_RO_Alpha_N"/>
    <property type="match status" value="1"/>
</dbReference>
<dbReference type="PhylomeDB" id="B0YD58"/>
<dbReference type="Gene3D" id="3.90.380.10">
    <property type="entry name" value="Naphthalene 1,2-dioxygenase Alpha Subunit, Chain A, domain 1"/>
    <property type="match status" value="1"/>
</dbReference>
<accession>B0YD58</accession>
<dbReference type="OrthoDB" id="426882at2759"/>
<organism evidence="8 9">
    <name type="scientific">Aspergillus fumigatus (strain CBS 144.89 / FGSC A1163 / CEA10)</name>
    <name type="common">Neosartorya fumigata</name>
    <dbReference type="NCBI Taxonomy" id="451804"/>
    <lineage>
        <taxon>Eukaryota</taxon>
        <taxon>Fungi</taxon>
        <taxon>Dikarya</taxon>
        <taxon>Ascomycota</taxon>
        <taxon>Pezizomycotina</taxon>
        <taxon>Eurotiomycetes</taxon>
        <taxon>Eurotiomycetidae</taxon>
        <taxon>Eurotiales</taxon>
        <taxon>Aspergillaceae</taxon>
        <taxon>Aspergillus</taxon>
        <taxon>Aspergillus subgen. Fumigati</taxon>
    </lineage>
</organism>
<dbReference type="GO" id="GO:0051537">
    <property type="term" value="F:2 iron, 2 sulfur cluster binding"/>
    <property type="evidence" value="ECO:0007669"/>
    <property type="project" value="UniProtKB-KW"/>
</dbReference>
<feature type="region of interest" description="Disordered" evidence="6">
    <location>
        <begin position="468"/>
        <end position="498"/>
    </location>
</feature>
<evidence type="ECO:0000256" key="5">
    <source>
        <dbReference type="ARBA" id="ARBA00023014"/>
    </source>
</evidence>
<dbReference type="PRINTS" id="PR00090">
    <property type="entry name" value="RNGDIOXGNASE"/>
</dbReference>
<keyword evidence="4" id="KW-0408">Iron</keyword>
<feature type="compositionally biased region" description="Polar residues" evidence="6">
    <location>
        <begin position="468"/>
        <end position="477"/>
    </location>
</feature>
<dbReference type="HOGENOM" id="CLU_026244_1_3_1"/>
<evidence type="ECO:0000256" key="4">
    <source>
        <dbReference type="ARBA" id="ARBA00023004"/>
    </source>
</evidence>
<keyword evidence="5" id="KW-0411">Iron-sulfur</keyword>
<evidence type="ECO:0000259" key="7">
    <source>
        <dbReference type="PROSITE" id="PS51296"/>
    </source>
</evidence>
<sequence length="498" mass="56501">MEALTPPTLTLVTLLTAFFFLYRAWLRAVYPKTPLIGRSELFLHVPEADNTQAVSKESDFPENWLNSNDIFELERRAVFSKVSPNRHAQGSKFTPPNPCGSQSWLYLSHRSQFTKPGDYQSFEVAGFPIFLILGKDGEIRAFHNVCRHRAYTVANKERGSSTVLGCRYHGWSYNTKGELIKAPHFEQILGFDKSQNGLFAIHVQQSTDGFIFVNLEADAPGELLETDRLVDFVKCNGPIPQSRWIGGRAIEGVFNWKMAIVSERQFSSAVILPELARLVPSPLLARVKHYLNGKTAGDPDVLIFPNVSFHIIKDTKYWYSLSFHPASERKTLVRYDLYCFQNTDGDVNSQLISAKLIEMITEQVAELESQYQSRVRGAEDSSQGGVIATTTEDRDFRSCLGKSNLQNVILEQLKRHTKLEKLQGMEVHPAMRQPRMTAKSQEADQRKSITSCSQLRSRMIKNSFTDSSQFAESSNVMARNPQVWPGSRHSHWSDQSRK</sequence>
<dbReference type="InterPro" id="IPR017941">
    <property type="entry name" value="Rieske_2Fe-2S"/>
</dbReference>
<dbReference type="GO" id="GO:0046872">
    <property type="term" value="F:metal ion binding"/>
    <property type="evidence" value="ECO:0007669"/>
    <property type="project" value="UniProtKB-KW"/>
</dbReference>
<feature type="region of interest" description="Disordered" evidence="6">
    <location>
        <begin position="432"/>
        <end position="451"/>
    </location>
</feature>
<proteinExistence type="predicted"/>
<dbReference type="GO" id="GO:0016491">
    <property type="term" value="F:oxidoreductase activity"/>
    <property type="evidence" value="ECO:0007669"/>
    <property type="project" value="UniProtKB-KW"/>
</dbReference>
<dbReference type="PANTHER" id="PTHR43756:SF6">
    <property type="entry name" value="CLUSTER-BINDING PROTEIN, PUTATIVE (AFU_ORTHOLOGUE AFUA_6G03920)-RELATED"/>
    <property type="match status" value="1"/>
</dbReference>
<dbReference type="AlphaFoldDB" id="B0YD58"/>
<dbReference type="InterPro" id="IPR036922">
    <property type="entry name" value="Rieske_2Fe-2S_sf"/>
</dbReference>
<dbReference type="InterPro" id="IPR001663">
    <property type="entry name" value="Rng_hydr_dOase-A"/>
</dbReference>
<protein>
    <submittedName>
        <fullName evidence="8">Iron-sulfur cluster-binding protein, putative</fullName>
    </submittedName>
</protein>
<evidence type="ECO:0000256" key="3">
    <source>
        <dbReference type="ARBA" id="ARBA00023002"/>
    </source>
</evidence>